<accession>A0A6N6MDK3</accession>
<dbReference type="InterPro" id="IPR000531">
    <property type="entry name" value="Beta-barrel_TonB"/>
</dbReference>
<reference evidence="15 16" key="1">
    <citation type="submission" date="2019-09" db="EMBL/GenBank/DDBJ databases">
        <title>Genomes of Cryomorphaceae.</title>
        <authorList>
            <person name="Bowman J.P."/>
        </authorList>
    </citation>
    <scope>NUCLEOTIDE SEQUENCE [LARGE SCALE GENOMIC DNA]</scope>
    <source>
        <strain evidence="15 16">KCTC 52047</strain>
    </source>
</reference>
<dbReference type="InterPro" id="IPR037066">
    <property type="entry name" value="Plug_dom_sf"/>
</dbReference>
<dbReference type="AlphaFoldDB" id="A0A6N6MDK3"/>
<dbReference type="InterPro" id="IPR012910">
    <property type="entry name" value="Plug_dom"/>
</dbReference>
<evidence type="ECO:0000256" key="10">
    <source>
        <dbReference type="PROSITE-ProRule" id="PRU01360"/>
    </source>
</evidence>
<keyword evidence="8 15" id="KW-0675">Receptor</keyword>
<dbReference type="RefSeq" id="WP_151166484.1">
    <property type="nucleotide sequence ID" value="NZ_WACR01000002.1"/>
</dbReference>
<protein>
    <submittedName>
        <fullName evidence="15">TonB-dependent receptor</fullName>
    </submittedName>
</protein>
<comment type="similarity">
    <text evidence="10 11">Belongs to the TonB-dependent receptor family.</text>
</comment>
<evidence type="ECO:0000256" key="3">
    <source>
        <dbReference type="ARBA" id="ARBA00022452"/>
    </source>
</evidence>
<dbReference type="Pfam" id="PF07715">
    <property type="entry name" value="Plug"/>
    <property type="match status" value="1"/>
</dbReference>
<dbReference type="OrthoDB" id="9795928at2"/>
<dbReference type="InterPro" id="IPR036942">
    <property type="entry name" value="Beta-barrel_TonB_sf"/>
</dbReference>
<comment type="caution">
    <text evidence="15">The sequence shown here is derived from an EMBL/GenBank/DDBJ whole genome shotgun (WGS) entry which is preliminary data.</text>
</comment>
<keyword evidence="3 10" id="KW-1134">Transmembrane beta strand</keyword>
<evidence type="ECO:0000313" key="15">
    <source>
        <dbReference type="EMBL" id="KAB1065659.1"/>
    </source>
</evidence>
<keyword evidence="7 10" id="KW-0472">Membrane</keyword>
<evidence type="ECO:0000256" key="12">
    <source>
        <dbReference type="SAM" id="SignalP"/>
    </source>
</evidence>
<dbReference type="Gene3D" id="2.60.40.1120">
    <property type="entry name" value="Carboxypeptidase-like, regulatory domain"/>
    <property type="match status" value="1"/>
</dbReference>
<evidence type="ECO:0000259" key="13">
    <source>
        <dbReference type="Pfam" id="PF00593"/>
    </source>
</evidence>
<organism evidence="15 16">
    <name type="scientific">Salibacter halophilus</name>
    <dbReference type="NCBI Taxonomy" id="1803916"/>
    <lineage>
        <taxon>Bacteria</taxon>
        <taxon>Pseudomonadati</taxon>
        <taxon>Bacteroidota</taxon>
        <taxon>Flavobacteriia</taxon>
        <taxon>Flavobacteriales</taxon>
        <taxon>Salibacteraceae</taxon>
        <taxon>Salibacter</taxon>
    </lineage>
</organism>
<comment type="subcellular location">
    <subcellularLocation>
        <location evidence="1 10">Cell outer membrane</location>
        <topology evidence="1 10">Multi-pass membrane protein</topology>
    </subcellularLocation>
</comment>
<feature type="chain" id="PRO_5027008064" evidence="12">
    <location>
        <begin position="20"/>
        <end position="777"/>
    </location>
</feature>
<dbReference type="InterPro" id="IPR008969">
    <property type="entry name" value="CarboxyPept-like_regulatory"/>
</dbReference>
<evidence type="ECO:0000256" key="11">
    <source>
        <dbReference type="RuleBase" id="RU003357"/>
    </source>
</evidence>
<gene>
    <name evidence="15" type="ORF">F3059_03115</name>
</gene>
<dbReference type="SUPFAM" id="SSF56935">
    <property type="entry name" value="Porins"/>
    <property type="match status" value="1"/>
</dbReference>
<dbReference type="Pfam" id="PF00593">
    <property type="entry name" value="TonB_dep_Rec_b-barrel"/>
    <property type="match status" value="1"/>
</dbReference>
<keyword evidence="16" id="KW-1185">Reference proteome</keyword>
<feature type="domain" description="TonB-dependent receptor plug" evidence="14">
    <location>
        <begin position="124"/>
        <end position="218"/>
    </location>
</feature>
<dbReference type="EMBL" id="WACR01000002">
    <property type="protein sequence ID" value="KAB1065659.1"/>
    <property type="molecule type" value="Genomic_DNA"/>
</dbReference>
<keyword evidence="6 11" id="KW-0798">TonB box</keyword>
<evidence type="ECO:0000259" key="14">
    <source>
        <dbReference type="Pfam" id="PF07715"/>
    </source>
</evidence>
<evidence type="ECO:0000256" key="7">
    <source>
        <dbReference type="ARBA" id="ARBA00023136"/>
    </source>
</evidence>
<evidence type="ECO:0000256" key="2">
    <source>
        <dbReference type="ARBA" id="ARBA00022448"/>
    </source>
</evidence>
<evidence type="ECO:0000256" key="5">
    <source>
        <dbReference type="ARBA" id="ARBA00022729"/>
    </source>
</evidence>
<evidence type="ECO:0000256" key="9">
    <source>
        <dbReference type="ARBA" id="ARBA00023237"/>
    </source>
</evidence>
<dbReference type="Pfam" id="PF13715">
    <property type="entry name" value="CarbopepD_reg_2"/>
    <property type="match status" value="1"/>
</dbReference>
<dbReference type="GO" id="GO:0044718">
    <property type="term" value="P:siderophore transmembrane transport"/>
    <property type="evidence" value="ECO:0007669"/>
    <property type="project" value="TreeGrafter"/>
</dbReference>
<dbReference type="Gene3D" id="2.170.130.10">
    <property type="entry name" value="TonB-dependent receptor, plug domain"/>
    <property type="match status" value="1"/>
</dbReference>
<feature type="signal peptide" evidence="12">
    <location>
        <begin position="1"/>
        <end position="19"/>
    </location>
</feature>
<dbReference type="GO" id="GO:0009279">
    <property type="term" value="C:cell outer membrane"/>
    <property type="evidence" value="ECO:0007669"/>
    <property type="project" value="UniProtKB-SubCell"/>
</dbReference>
<sequence>MRKIALTFLLLTFFVYGQSQTTFRLSGTVVDEHGHAVPDAYVQLLDTFMLSATDNNGRFTIKVPEGTHVFKITSLGFHDYVDTIDVRSNKHIEISLTHSVQNIDEIIIEGHKATDHDALDNKELTADFFEQNSGNNFVETLEKIPGINALNTGVGVSKPVIRGLSFNRVLVNNNGVKQNGQQWGADHGLEIDQFGVERVEVVKGPSSLLYGSDGLGGVINILPAPVPREDVIQGKAQTFYKSNNNTFGASSKLAYNNNGVFVRGRVTYKTFGDYQVPADSFNYNRYILPIAESELKNTAGNELHYGGEIGLQRDWGTTRINVSSYNMDIGMFPGSIGIPRAYDLQSDGDSRDIDLPRQEIQHDMATFQGNYYLGESILRVKTGVQQNVRSEFSEPHSHGATTILDSNALNLDLVTFTSRLELETSIGEWTSITGLSTEWQQNKIDGFEFLIPEHRTQRFGLFSLAKRKVNESLFFTGGLRYDIGSVNTTAHERLILNSERDTIYFSKNEALDEQFSSWSGSVGLRYDINSKNELKLNIGKSFRFPTAAELASDGVHHGTFRHEKGSSDLSSEHGYQFDLSFESNLQRWKINASTYFNYFEDFIYLRPSNRFSRLPEGDQLWEYTQHDAIYTGYELSIQYRLNEHLTFRHQSAYVHNYNLDTYLPLPFTPPFRFSHEVEYATQLGSDREMKIGIRHQIVFDQNRVDRNEKATPGYHVTSAWAGFENGGDFPFTLRFEVQNLFDQRYLSHLNRYRLLNLPEPGRNLIVRLIVPFEVKTN</sequence>
<keyword evidence="4 10" id="KW-0812">Transmembrane</keyword>
<feature type="domain" description="TonB-dependent receptor-like beta-barrel" evidence="13">
    <location>
        <begin position="348"/>
        <end position="740"/>
    </location>
</feature>
<keyword evidence="9 10" id="KW-0998">Cell outer membrane</keyword>
<evidence type="ECO:0000256" key="4">
    <source>
        <dbReference type="ARBA" id="ARBA00022692"/>
    </source>
</evidence>
<dbReference type="PROSITE" id="PS52016">
    <property type="entry name" value="TONB_DEPENDENT_REC_3"/>
    <property type="match status" value="1"/>
</dbReference>
<dbReference type="PANTHER" id="PTHR30069:SF29">
    <property type="entry name" value="HEMOGLOBIN AND HEMOGLOBIN-HAPTOGLOBIN-BINDING PROTEIN 1-RELATED"/>
    <property type="match status" value="1"/>
</dbReference>
<dbReference type="Proteomes" id="UP000435357">
    <property type="component" value="Unassembled WGS sequence"/>
</dbReference>
<keyword evidence="5 12" id="KW-0732">Signal</keyword>
<proteinExistence type="inferred from homology"/>
<evidence type="ECO:0000313" key="16">
    <source>
        <dbReference type="Proteomes" id="UP000435357"/>
    </source>
</evidence>
<evidence type="ECO:0000256" key="8">
    <source>
        <dbReference type="ARBA" id="ARBA00023170"/>
    </source>
</evidence>
<name>A0A6N6MDK3_9FLAO</name>
<evidence type="ECO:0000256" key="6">
    <source>
        <dbReference type="ARBA" id="ARBA00023077"/>
    </source>
</evidence>
<dbReference type="PANTHER" id="PTHR30069">
    <property type="entry name" value="TONB-DEPENDENT OUTER MEMBRANE RECEPTOR"/>
    <property type="match status" value="1"/>
</dbReference>
<dbReference type="InterPro" id="IPR039426">
    <property type="entry name" value="TonB-dep_rcpt-like"/>
</dbReference>
<dbReference type="Gene3D" id="2.40.170.20">
    <property type="entry name" value="TonB-dependent receptor, beta-barrel domain"/>
    <property type="match status" value="1"/>
</dbReference>
<evidence type="ECO:0000256" key="1">
    <source>
        <dbReference type="ARBA" id="ARBA00004571"/>
    </source>
</evidence>
<keyword evidence="2 10" id="KW-0813">Transport</keyword>
<dbReference type="GO" id="GO:0015344">
    <property type="term" value="F:siderophore uptake transmembrane transporter activity"/>
    <property type="evidence" value="ECO:0007669"/>
    <property type="project" value="TreeGrafter"/>
</dbReference>
<dbReference type="SUPFAM" id="SSF49464">
    <property type="entry name" value="Carboxypeptidase regulatory domain-like"/>
    <property type="match status" value="1"/>
</dbReference>